<name>A0AB34FGD6_9HYPO</name>
<evidence type="ECO:0000313" key="3">
    <source>
        <dbReference type="Proteomes" id="UP001163105"/>
    </source>
</evidence>
<comment type="caution">
    <text evidence="2">The sequence shown here is derived from an EMBL/GenBank/DDBJ whole genome shotgun (WGS) entry which is preliminary data.</text>
</comment>
<proteinExistence type="predicted"/>
<reference evidence="2" key="1">
    <citation type="submission" date="2023-01" db="EMBL/GenBank/DDBJ databases">
        <title>The growth and conidiation of Purpureocillium lavendulum are regulated by nitrogen source and histone H3K14 acetylation.</title>
        <authorList>
            <person name="Tang P."/>
            <person name="Han J."/>
            <person name="Zhang C."/>
            <person name="Tang P."/>
            <person name="Qi F."/>
            <person name="Zhang K."/>
            <person name="Liang L."/>
        </authorList>
    </citation>
    <scope>NUCLEOTIDE SEQUENCE</scope>
    <source>
        <strain evidence="2">YMF1.00683</strain>
    </source>
</reference>
<feature type="compositionally biased region" description="Basic and acidic residues" evidence="1">
    <location>
        <begin position="33"/>
        <end position="46"/>
    </location>
</feature>
<accession>A0AB34FGD6</accession>
<protein>
    <submittedName>
        <fullName evidence="2">Uncharacterized protein</fullName>
    </submittedName>
</protein>
<dbReference type="EMBL" id="JAQHRD010000010">
    <property type="protein sequence ID" value="KAJ6437896.1"/>
    <property type="molecule type" value="Genomic_DNA"/>
</dbReference>
<organism evidence="2 3">
    <name type="scientific">Purpureocillium lavendulum</name>
    <dbReference type="NCBI Taxonomy" id="1247861"/>
    <lineage>
        <taxon>Eukaryota</taxon>
        <taxon>Fungi</taxon>
        <taxon>Dikarya</taxon>
        <taxon>Ascomycota</taxon>
        <taxon>Pezizomycotina</taxon>
        <taxon>Sordariomycetes</taxon>
        <taxon>Hypocreomycetidae</taxon>
        <taxon>Hypocreales</taxon>
        <taxon>Ophiocordycipitaceae</taxon>
        <taxon>Purpureocillium</taxon>
    </lineage>
</organism>
<sequence>MARQPFLWKTASKKKRQLQRGATLSSDRPGNGKTKESTMVSKERRPLKGSRQVGAVWFQYHLADGETFDYIMDDVLPRFRPEENGNALYAVAHMADGQHMVDVLLVTNKPVRVTSVTHPDAWGRKGARGLATIVREPGPKQLRSVFVKDCVSKLSDMPFLREAGSIQDVLDSLDDALDAEKERIAGTSGKRSKPRGAVWRPHHALRLSTSVDEEPSADIAPASDRSPYWSVVMEGGKSRH</sequence>
<keyword evidence="3" id="KW-1185">Reference proteome</keyword>
<dbReference type="AlphaFoldDB" id="A0AB34FGD6"/>
<evidence type="ECO:0000256" key="1">
    <source>
        <dbReference type="SAM" id="MobiDB-lite"/>
    </source>
</evidence>
<gene>
    <name evidence="2" type="ORF">O9K51_09724</name>
</gene>
<dbReference type="Proteomes" id="UP001163105">
    <property type="component" value="Unassembled WGS sequence"/>
</dbReference>
<feature type="region of interest" description="Disordered" evidence="1">
    <location>
        <begin position="1"/>
        <end position="47"/>
    </location>
</feature>
<evidence type="ECO:0000313" key="2">
    <source>
        <dbReference type="EMBL" id="KAJ6437896.1"/>
    </source>
</evidence>